<accession>A0A1G7VRB6</accession>
<sequence length="390" mass="43342">MLPRVLFSLMLLFFFYSARAQQRHTARQGCLIYTLGKDTTAIGNYELKGYDFSITVADLTAATTVSKLKGTFFPNGELQAVEGDIYKPVSGKEQQLLFSYKLYYDSNATFIETRRNNVIMTRKYPVKIMVANSLGGYTLVYMPALLVNFAPSKNGDSLLSHHIVFNSARNFVIRKTGKGNFSIGSSVMGMFRLSLDEKGDLRTVDGIGTSWNIRGTVIPPVNMDSVITASVAKDQTIPHIAITNKLDSVQMALGETAIKIRYSRPSVRGRVIFGEVVPYDRFWRTGADAATRLILSRPIYFNGKELPAGAYSIFTIPSKNGWTIMFNKQSDIWGTEYKAENDVLRVPMSVETLPKTVELLTIGVTPADKGGRIEVSWEKLKASVPFSTSL</sequence>
<reference evidence="2 3" key="1">
    <citation type="submission" date="2016-10" db="EMBL/GenBank/DDBJ databases">
        <authorList>
            <person name="de Groot N.N."/>
        </authorList>
    </citation>
    <scope>NUCLEOTIDE SEQUENCE [LARGE SCALE GENOMIC DNA]</scope>
    <source>
        <strain evidence="2 3">DSM 527</strain>
    </source>
</reference>
<dbReference type="InterPro" id="IPR021314">
    <property type="entry name" value="DUF2911"/>
</dbReference>
<name>A0A1G7VRB6_CHIFI</name>
<dbReference type="OrthoDB" id="9808374at2"/>
<feature type="chain" id="PRO_5011483803" description="DUF2911 domain-containing protein" evidence="1">
    <location>
        <begin position="21"/>
        <end position="390"/>
    </location>
</feature>
<dbReference type="RefSeq" id="WP_089834891.1">
    <property type="nucleotide sequence ID" value="NZ_FNBN01000005.1"/>
</dbReference>
<dbReference type="STRING" id="104663.SAMN04488121_105238"/>
<protein>
    <recommendedName>
        <fullName evidence="4">DUF2911 domain-containing protein</fullName>
    </recommendedName>
</protein>
<evidence type="ECO:0008006" key="4">
    <source>
        <dbReference type="Google" id="ProtNLM"/>
    </source>
</evidence>
<evidence type="ECO:0000256" key="1">
    <source>
        <dbReference type="SAM" id="SignalP"/>
    </source>
</evidence>
<feature type="signal peptide" evidence="1">
    <location>
        <begin position="1"/>
        <end position="20"/>
    </location>
</feature>
<proteinExistence type="predicted"/>
<evidence type="ECO:0000313" key="2">
    <source>
        <dbReference type="EMBL" id="SDG62345.1"/>
    </source>
</evidence>
<dbReference type="Pfam" id="PF11138">
    <property type="entry name" value="DUF2911"/>
    <property type="match status" value="1"/>
</dbReference>
<evidence type="ECO:0000313" key="3">
    <source>
        <dbReference type="Proteomes" id="UP000199045"/>
    </source>
</evidence>
<dbReference type="EMBL" id="FNBN01000005">
    <property type="protein sequence ID" value="SDG62345.1"/>
    <property type="molecule type" value="Genomic_DNA"/>
</dbReference>
<organism evidence="2 3">
    <name type="scientific">Chitinophaga filiformis</name>
    <name type="common">Myxococcus filiformis</name>
    <name type="synonym">Flexibacter filiformis</name>
    <dbReference type="NCBI Taxonomy" id="104663"/>
    <lineage>
        <taxon>Bacteria</taxon>
        <taxon>Pseudomonadati</taxon>
        <taxon>Bacteroidota</taxon>
        <taxon>Chitinophagia</taxon>
        <taxon>Chitinophagales</taxon>
        <taxon>Chitinophagaceae</taxon>
        <taxon>Chitinophaga</taxon>
    </lineage>
</organism>
<dbReference type="Proteomes" id="UP000199045">
    <property type="component" value="Unassembled WGS sequence"/>
</dbReference>
<keyword evidence="1" id="KW-0732">Signal</keyword>
<dbReference type="AlphaFoldDB" id="A0A1G7VRB6"/>
<gene>
    <name evidence="2" type="ORF">SAMN04488121_105238</name>
</gene>